<feature type="region of interest" description="Disordered" evidence="1">
    <location>
        <begin position="1"/>
        <end position="87"/>
    </location>
</feature>
<gene>
    <name evidence="2" type="ORF">FHR38_002496</name>
</gene>
<organism evidence="2 3">
    <name type="scientific">Micromonospora polyrhachis</name>
    <dbReference type="NCBI Taxonomy" id="1282883"/>
    <lineage>
        <taxon>Bacteria</taxon>
        <taxon>Bacillati</taxon>
        <taxon>Actinomycetota</taxon>
        <taxon>Actinomycetes</taxon>
        <taxon>Micromonosporales</taxon>
        <taxon>Micromonosporaceae</taxon>
        <taxon>Micromonospora</taxon>
    </lineage>
</organism>
<feature type="compositionally biased region" description="Basic and acidic residues" evidence="1">
    <location>
        <begin position="67"/>
        <end position="80"/>
    </location>
</feature>
<protein>
    <submittedName>
        <fullName evidence="2">Uncharacterized protein</fullName>
    </submittedName>
</protein>
<keyword evidence="3" id="KW-1185">Reference proteome</keyword>
<comment type="caution">
    <text evidence="2">The sequence shown here is derived from an EMBL/GenBank/DDBJ whole genome shotgun (WGS) entry which is preliminary data.</text>
</comment>
<accession>A0A7W7SPW0</accession>
<reference evidence="2 3" key="1">
    <citation type="submission" date="2020-08" db="EMBL/GenBank/DDBJ databases">
        <title>Sequencing the genomes of 1000 actinobacteria strains.</title>
        <authorList>
            <person name="Klenk H.-P."/>
        </authorList>
    </citation>
    <scope>NUCLEOTIDE SEQUENCE [LARGE SCALE GENOMIC DNA]</scope>
    <source>
        <strain evidence="2 3">DSM 45886</strain>
    </source>
</reference>
<dbReference type="AlphaFoldDB" id="A0A7W7SPW0"/>
<evidence type="ECO:0000313" key="2">
    <source>
        <dbReference type="EMBL" id="MBB4958763.1"/>
    </source>
</evidence>
<sequence>MRPDTDAAAPGRPPGTPRPGDRRNPLRWAREASVLPCRPGAAMGLTDQADPVRRPAASGRTVWPGSADRRAGPGNADRRVRPGNAGRRAEPDLQWLLAADSGAGVAPGKPAAGRVPGCRTAVSVGEPGTPPVALGARNPGTGAAVHRGAKVQPADGVHRAAGVLPAAPPRRMVLVPAASRPAAGLSGARPGAWPVPGTGLTTILSAVAVAVGPTATGSPAAGCRLPRPGGPSPRGRVGRCRQARGRVSRRQPGRCRSGWCRSISPTGNPVRRTEPLLLRECQSVGGRWMSGDL</sequence>
<dbReference type="Proteomes" id="UP000578819">
    <property type="component" value="Unassembled WGS sequence"/>
</dbReference>
<name>A0A7W7SPW0_9ACTN</name>
<feature type="compositionally biased region" description="Low complexity" evidence="1">
    <location>
        <begin position="1"/>
        <end position="10"/>
    </location>
</feature>
<feature type="compositionally biased region" description="Basic and acidic residues" evidence="1">
    <location>
        <begin position="19"/>
        <end position="30"/>
    </location>
</feature>
<proteinExistence type="predicted"/>
<dbReference type="EMBL" id="JACHJW010000001">
    <property type="protein sequence ID" value="MBB4958763.1"/>
    <property type="molecule type" value="Genomic_DNA"/>
</dbReference>
<evidence type="ECO:0000256" key="1">
    <source>
        <dbReference type="SAM" id="MobiDB-lite"/>
    </source>
</evidence>
<evidence type="ECO:0000313" key="3">
    <source>
        <dbReference type="Proteomes" id="UP000578819"/>
    </source>
</evidence>